<gene>
    <name evidence="2" type="ORF">BOTBODRAFT_178953</name>
</gene>
<evidence type="ECO:0000313" key="3">
    <source>
        <dbReference type="Proteomes" id="UP000027195"/>
    </source>
</evidence>
<protein>
    <submittedName>
        <fullName evidence="2">Uncharacterized protein</fullName>
    </submittedName>
</protein>
<dbReference type="HOGENOM" id="CLU_1586221_0_0_1"/>
<evidence type="ECO:0000313" key="2">
    <source>
        <dbReference type="EMBL" id="KDQ09570.1"/>
    </source>
</evidence>
<proteinExistence type="predicted"/>
<dbReference type="AlphaFoldDB" id="A0A067M4C8"/>
<dbReference type="Proteomes" id="UP000027195">
    <property type="component" value="Unassembled WGS sequence"/>
</dbReference>
<sequence>MLGSSIARACADAAVPVDPQCVDRTKDAAEKPMRGQGFLLCKVLRNLVSISYVDLCTHIWPTETLRRIKPRAQLFQAIDTVKHVAIRAGRRARGRGLPHLRPICEERRERRFLAKDARGSGRHVPPTHRGDQARGTDTPDVSLEFNGRQFALKGSYQLILTWADHKLL</sequence>
<evidence type="ECO:0000256" key="1">
    <source>
        <dbReference type="SAM" id="MobiDB-lite"/>
    </source>
</evidence>
<feature type="region of interest" description="Disordered" evidence="1">
    <location>
        <begin position="116"/>
        <end position="139"/>
    </location>
</feature>
<name>A0A067M4C8_BOTB1</name>
<dbReference type="EMBL" id="KL198077">
    <property type="protein sequence ID" value="KDQ09570.1"/>
    <property type="molecule type" value="Genomic_DNA"/>
</dbReference>
<accession>A0A067M4C8</accession>
<organism evidence="2 3">
    <name type="scientific">Botryobasidium botryosum (strain FD-172 SS1)</name>
    <dbReference type="NCBI Taxonomy" id="930990"/>
    <lineage>
        <taxon>Eukaryota</taxon>
        <taxon>Fungi</taxon>
        <taxon>Dikarya</taxon>
        <taxon>Basidiomycota</taxon>
        <taxon>Agaricomycotina</taxon>
        <taxon>Agaricomycetes</taxon>
        <taxon>Cantharellales</taxon>
        <taxon>Botryobasidiaceae</taxon>
        <taxon>Botryobasidium</taxon>
    </lineage>
</organism>
<keyword evidence="3" id="KW-1185">Reference proteome</keyword>
<dbReference type="InParanoid" id="A0A067M4C8"/>
<reference evidence="3" key="1">
    <citation type="journal article" date="2014" name="Proc. Natl. Acad. Sci. U.S.A.">
        <title>Extensive sampling of basidiomycete genomes demonstrates inadequacy of the white-rot/brown-rot paradigm for wood decay fungi.</title>
        <authorList>
            <person name="Riley R."/>
            <person name="Salamov A.A."/>
            <person name="Brown D.W."/>
            <person name="Nagy L.G."/>
            <person name="Floudas D."/>
            <person name="Held B.W."/>
            <person name="Levasseur A."/>
            <person name="Lombard V."/>
            <person name="Morin E."/>
            <person name="Otillar R."/>
            <person name="Lindquist E.A."/>
            <person name="Sun H."/>
            <person name="LaButti K.M."/>
            <person name="Schmutz J."/>
            <person name="Jabbour D."/>
            <person name="Luo H."/>
            <person name="Baker S.E."/>
            <person name="Pisabarro A.G."/>
            <person name="Walton J.D."/>
            <person name="Blanchette R.A."/>
            <person name="Henrissat B."/>
            <person name="Martin F."/>
            <person name="Cullen D."/>
            <person name="Hibbett D.S."/>
            <person name="Grigoriev I.V."/>
        </authorList>
    </citation>
    <scope>NUCLEOTIDE SEQUENCE [LARGE SCALE GENOMIC DNA]</scope>
    <source>
        <strain evidence="3">FD-172 SS1</strain>
    </source>
</reference>